<dbReference type="GO" id="GO:0003677">
    <property type="term" value="F:DNA binding"/>
    <property type="evidence" value="ECO:0007669"/>
    <property type="project" value="UniProtKB-KW"/>
</dbReference>
<keyword evidence="5" id="KW-0862">Zinc</keyword>
<organism evidence="12 13">
    <name type="scientific">Liquidambar formosana</name>
    <name type="common">Formosan gum</name>
    <dbReference type="NCBI Taxonomy" id="63359"/>
    <lineage>
        <taxon>Eukaryota</taxon>
        <taxon>Viridiplantae</taxon>
        <taxon>Streptophyta</taxon>
        <taxon>Embryophyta</taxon>
        <taxon>Tracheophyta</taxon>
        <taxon>Spermatophyta</taxon>
        <taxon>Magnoliopsida</taxon>
        <taxon>eudicotyledons</taxon>
        <taxon>Gunneridae</taxon>
        <taxon>Pentapetalae</taxon>
        <taxon>Saxifragales</taxon>
        <taxon>Altingiaceae</taxon>
        <taxon>Liquidambar</taxon>
    </lineage>
</organism>
<evidence type="ECO:0000256" key="1">
    <source>
        <dbReference type="ARBA" id="ARBA00004123"/>
    </source>
</evidence>
<keyword evidence="13" id="KW-1185">Reference proteome</keyword>
<keyword evidence="4" id="KW-0863">Zinc-finger</keyword>
<keyword evidence="6" id="KW-0238">DNA-binding</keyword>
<dbReference type="Pfam" id="PF14372">
    <property type="entry name" value="hAT-like_RNase-H"/>
    <property type="match status" value="1"/>
</dbReference>
<sequence>MSQILSSLMEIKILEETQEGNPSGATVCEDANGKPPKVLVPTNGGDPEYPRAACNYCGKDYGARGKIDGTSNMWAHLKSQCMKYLYRVVDPKQQTLCFVKKEVGEGKEHDGAGSGALKVVNYSDKACRNALAKMIIVDELPFRHVEKEGFRSLCAVLEPRWNSTYIMLEAAEKFQKAFEQLEEGDLRYLSFFKEDKDENEGGKGRGRGRGRKRIGLPTMDDWDNARVFVRFLKLFYNVTLKFSGSLYVTSNAFFYELISVQSKLISLCKSRDRVLGDIANLMRRKYDKYWENLDNINFLLYVAVVLDPRYKLRYVRFSFAQVYENTMAEELTERVKFKLIRLYEHYVKKDSCANVATSSASQASQAMEIDENEEDARRDVLVIPVSTVAFESAFSTGDRVLDPFRSNLTPKMVEALICAQNWLRSSPNLINLREAMDDVENYEKIKAKKRKLKGEMLEHCSRRRLELKAQEEESIREGEEGLKETLELTEKENKNQDSMYELPGILLAPSNQNMKPEIVFVLEKASLVPAKEEEGIREGEEGLKVTLELTKKEIKNQDSMYELPRIPLAPSNQNMKPGIVFVLEKASLVPAFVGRICLFQRYQILNPDEHTDFLRKKNIDPYRYRPNIFTR</sequence>
<dbReference type="EMBL" id="JBBPBK010000298">
    <property type="protein sequence ID" value="KAK9265824.1"/>
    <property type="molecule type" value="Genomic_DNA"/>
</dbReference>
<evidence type="ECO:0000256" key="3">
    <source>
        <dbReference type="ARBA" id="ARBA00022723"/>
    </source>
</evidence>
<evidence type="ECO:0000259" key="9">
    <source>
        <dbReference type="Pfam" id="PF02892"/>
    </source>
</evidence>
<evidence type="ECO:0000256" key="6">
    <source>
        <dbReference type="ARBA" id="ARBA00023125"/>
    </source>
</evidence>
<feature type="domain" description="hAT-like transposase RNase-H fold" evidence="11">
    <location>
        <begin position="243"/>
        <end position="346"/>
    </location>
</feature>
<dbReference type="Pfam" id="PF05699">
    <property type="entry name" value="Dimer_Tnp_hAT"/>
    <property type="match status" value="1"/>
</dbReference>
<dbReference type="InterPro" id="IPR003656">
    <property type="entry name" value="Znf_BED"/>
</dbReference>
<gene>
    <name evidence="12" type="ORF">L1049_001791</name>
</gene>
<feature type="domain" description="BED-type" evidence="9">
    <location>
        <begin position="52"/>
        <end position="81"/>
    </location>
</feature>
<dbReference type="Proteomes" id="UP001415857">
    <property type="component" value="Unassembled WGS sequence"/>
</dbReference>
<comment type="caution">
    <text evidence="12">The sequence shown here is derived from an EMBL/GenBank/DDBJ whole genome shotgun (WGS) entry which is preliminary data.</text>
</comment>
<evidence type="ECO:0000256" key="2">
    <source>
        <dbReference type="ARBA" id="ARBA00011738"/>
    </source>
</evidence>
<protein>
    <recommendedName>
        <fullName evidence="14">BED-type domain-containing protein</fullName>
    </recommendedName>
</protein>
<dbReference type="GO" id="GO:0005634">
    <property type="term" value="C:nucleus"/>
    <property type="evidence" value="ECO:0007669"/>
    <property type="project" value="UniProtKB-SubCell"/>
</dbReference>
<evidence type="ECO:0008006" key="14">
    <source>
        <dbReference type="Google" id="ProtNLM"/>
    </source>
</evidence>
<proteinExistence type="predicted"/>
<dbReference type="Gene3D" id="3.40.1280.10">
    <property type="match status" value="1"/>
</dbReference>
<evidence type="ECO:0000313" key="12">
    <source>
        <dbReference type="EMBL" id="KAK9265824.1"/>
    </source>
</evidence>
<keyword evidence="3" id="KW-0479">Metal-binding</keyword>
<dbReference type="InterPro" id="IPR008906">
    <property type="entry name" value="HATC_C_dom"/>
</dbReference>
<evidence type="ECO:0000256" key="5">
    <source>
        <dbReference type="ARBA" id="ARBA00022833"/>
    </source>
</evidence>
<reference evidence="12 13" key="1">
    <citation type="journal article" date="2024" name="Plant J.">
        <title>Genome sequences and population genomics reveal climatic adaptation and genomic divergence between two closely related sweetgum species.</title>
        <authorList>
            <person name="Xu W.Q."/>
            <person name="Ren C.Q."/>
            <person name="Zhang X.Y."/>
            <person name="Comes H.P."/>
            <person name="Liu X.H."/>
            <person name="Li Y.G."/>
            <person name="Kettle C.J."/>
            <person name="Jalonen R."/>
            <person name="Gaisberger H."/>
            <person name="Ma Y.Z."/>
            <person name="Qiu Y.X."/>
        </authorList>
    </citation>
    <scope>NUCLEOTIDE SEQUENCE [LARGE SCALE GENOMIC DNA]</scope>
    <source>
        <strain evidence="12">Hangzhou</strain>
    </source>
</reference>
<evidence type="ECO:0000259" key="10">
    <source>
        <dbReference type="Pfam" id="PF05699"/>
    </source>
</evidence>
<evidence type="ECO:0000313" key="13">
    <source>
        <dbReference type="Proteomes" id="UP001415857"/>
    </source>
</evidence>
<feature type="region of interest" description="Disordered" evidence="8">
    <location>
        <begin position="19"/>
        <end position="44"/>
    </location>
</feature>
<feature type="domain" description="HAT C-terminal dimerisation" evidence="10">
    <location>
        <begin position="378"/>
        <end position="423"/>
    </location>
</feature>
<dbReference type="GO" id="GO:0008270">
    <property type="term" value="F:zinc ion binding"/>
    <property type="evidence" value="ECO:0007669"/>
    <property type="project" value="UniProtKB-KW"/>
</dbReference>
<dbReference type="PANTHER" id="PTHR23272">
    <property type="entry name" value="BED FINGER-RELATED"/>
    <property type="match status" value="1"/>
</dbReference>
<dbReference type="InterPro" id="IPR012337">
    <property type="entry name" value="RNaseH-like_sf"/>
</dbReference>
<evidence type="ECO:0000256" key="7">
    <source>
        <dbReference type="ARBA" id="ARBA00023242"/>
    </source>
</evidence>
<accession>A0AAP0N6W7</accession>
<dbReference type="Pfam" id="PF02892">
    <property type="entry name" value="zf-BED"/>
    <property type="match status" value="1"/>
</dbReference>
<comment type="subunit">
    <text evidence="2">Homodimer.</text>
</comment>
<evidence type="ECO:0000256" key="8">
    <source>
        <dbReference type="SAM" id="MobiDB-lite"/>
    </source>
</evidence>
<dbReference type="SUPFAM" id="SSF53098">
    <property type="entry name" value="Ribonuclease H-like"/>
    <property type="match status" value="1"/>
</dbReference>
<name>A0AAP0N6W7_LIQFO</name>
<dbReference type="GO" id="GO:0046983">
    <property type="term" value="F:protein dimerization activity"/>
    <property type="evidence" value="ECO:0007669"/>
    <property type="project" value="InterPro"/>
</dbReference>
<dbReference type="InterPro" id="IPR025525">
    <property type="entry name" value="hAT-like_transposase_RNase-H"/>
</dbReference>
<evidence type="ECO:0000256" key="4">
    <source>
        <dbReference type="ARBA" id="ARBA00022771"/>
    </source>
</evidence>
<evidence type="ECO:0000259" key="11">
    <source>
        <dbReference type="Pfam" id="PF14372"/>
    </source>
</evidence>
<dbReference type="AlphaFoldDB" id="A0AAP0N6W7"/>
<keyword evidence="7" id="KW-0539">Nucleus</keyword>
<comment type="subcellular location">
    <subcellularLocation>
        <location evidence="1">Nucleus</location>
    </subcellularLocation>
</comment>
<dbReference type="InterPro" id="IPR029026">
    <property type="entry name" value="tRNA_m1G_MTases_N"/>
</dbReference>
<dbReference type="PANTHER" id="PTHR23272:SF193">
    <property type="entry name" value="OS07G0624100 PROTEIN"/>
    <property type="match status" value="1"/>
</dbReference>